<protein>
    <submittedName>
        <fullName evidence="1">Uncharacterized protein</fullName>
    </submittedName>
</protein>
<dbReference type="Proteomes" id="UP000276133">
    <property type="component" value="Unassembled WGS sequence"/>
</dbReference>
<reference evidence="1 2" key="1">
    <citation type="journal article" date="2018" name="Sci. Rep.">
        <title>Genomic signatures of local adaptation to the degree of environmental predictability in rotifers.</title>
        <authorList>
            <person name="Franch-Gras L."/>
            <person name="Hahn C."/>
            <person name="Garcia-Roger E.M."/>
            <person name="Carmona M.J."/>
            <person name="Serra M."/>
            <person name="Gomez A."/>
        </authorList>
    </citation>
    <scope>NUCLEOTIDE SEQUENCE [LARGE SCALE GENOMIC DNA]</scope>
    <source>
        <strain evidence="1">HYR1</strain>
    </source>
</reference>
<dbReference type="AlphaFoldDB" id="A0A3M7SB47"/>
<gene>
    <name evidence="1" type="ORF">BpHYR1_008417</name>
</gene>
<keyword evidence="2" id="KW-1185">Reference proteome</keyword>
<evidence type="ECO:0000313" key="1">
    <source>
        <dbReference type="EMBL" id="RNA33034.1"/>
    </source>
</evidence>
<sequence length="130" mass="15527">MKIDVVSLKGKIDDENFKYFFNLLSMNNKRDYYQTCAKEKRKMKNFLMQISCKLFKEKLLFNIFDDKSKVLNKLCPNFTPWSLAPYLTSFKFLDKKFDLKFTSILMMVEKHCSLGETGLGHMRDFFNKQD</sequence>
<accession>A0A3M7SB47</accession>
<proteinExistence type="predicted"/>
<comment type="caution">
    <text evidence="1">The sequence shown here is derived from an EMBL/GenBank/DDBJ whole genome shotgun (WGS) entry which is preliminary data.</text>
</comment>
<evidence type="ECO:0000313" key="2">
    <source>
        <dbReference type="Proteomes" id="UP000276133"/>
    </source>
</evidence>
<dbReference type="EMBL" id="REGN01001707">
    <property type="protein sequence ID" value="RNA33034.1"/>
    <property type="molecule type" value="Genomic_DNA"/>
</dbReference>
<organism evidence="1 2">
    <name type="scientific">Brachionus plicatilis</name>
    <name type="common">Marine rotifer</name>
    <name type="synonym">Brachionus muelleri</name>
    <dbReference type="NCBI Taxonomy" id="10195"/>
    <lineage>
        <taxon>Eukaryota</taxon>
        <taxon>Metazoa</taxon>
        <taxon>Spiralia</taxon>
        <taxon>Gnathifera</taxon>
        <taxon>Rotifera</taxon>
        <taxon>Eurotatoria</taxon>
        <taxon>Monogononta</taxon>
        <taxon>Pseudotrocha</taxon>
        <taxon>Ploima</taxon>
        <taxon>Brachionidae</taxon>
        <taxon>Brachionus</taxon>
    </lineage>
</organism>
<name>A0A3M7SB47_BRAPC</name>